<reference evidence="3" key="1">
    <citation type="submission" date="2020-03" db="EMBL/GenBank/DDBJ databases">
        <title>Genome of Pelagibius litoralis DSM 21314T.</title>
        <authorList>
            <person name="Wang G."/>
        </authorList>
    </citation>
    <scope>NUCLEOTIDE SEQUENCE</scope>
    <source>
        <strain evidence="3">DSM 21314</strain>
    </source>
</reference>
<protein>
    <submittedName>
        <fullName evidence="3">MCE family protein</fullName>
    </submittedName>
</protein>
<sequence length="343" mass="37244">METRANYIMVGLFVLLLAFGLLGFVLWLAKFQFDTDFARYDIIFESAVTGVKEGSPVRYNGVRVGEVISVDLDDDRPTAIRVRIEVEKRTPVRSDSEAVLELEGLTGGRYVLLTGGSPDAPPLEPPPGQTYAEIPPGTSSFEQVLEGAPEVLDNVNLLLRRAQALLSDRNLKNIEGLIANLGAVTGAIAKNSGNIDSLIADASATMENLRDATGSLETMAGSLETNVGTLTERANTTLSSFESMAGSIDREVTLTAEDARELISSLQVTAENLTSASNQLEIMIAENREPIRDFANSGLYELTNLLTEARDLVVVLNRVTTEVQRDPARFIFGDQQQGYEAQQ</sequence>
<evidence type="ECO:0000259" key="2">
    <source>
        <dbReference type="Pfam" id="PF02470"/>
    </source>
</evidence>
<dbReference type="EMBL" id="JAAQPH010000004">
    <property type="protein sequence ID" value="NIA68166.1"/>
    <property type="molecule type" value="Genomic_DNA"/>
</dbReference>
<dbReference type="InterPro" id="IPR003399">
    <property type="entry name" value="Mce/MlaD"/>
</dbReference>
<keyword evidence="1" id="KW-0812">Transmembrane</keyword>
<dbReference type="PANTHER" id="PTHR36698:SF2">
    <property type="entry name" value="MCE_MLAD DOMAIN-CONTAINING PROTEIN"/>
    <property type="match status" value="1"/>
</dbReference>
<evidence type="ECO:0000313" key="3">
    <source>
        <dbReference type="EMBL" id="NIA68166.1"/>
    </source>
</evidence>
<dbReference type="AlphaFoldDB" id="A0A967EV53"/>
<dbReference type="Proteomes" id="UP000761264">
    <property type="component" value="Unassembled WGS sequence"/>
</dbReference>
<gene>
    <name evidence="3" type="ORF">HBA54_06140</name>
</gene>
<dbReference type="Pfam" id="PF02470">
    <property type="entry name" value="MlaD"/>
    <property type="match status" value="1"/>
</dbReference>
<evidence type="ECO:0000313" key="4">
    <source>
        <dbReference type="Proteomes" id="UP000761264"/>
    </source>
</evidence>
<keyword evidence="1" id="KW-1133">Transmembrane helix</keyword>
<feature type="domain" description="Mce/MlaD" evidence="2">
    <location>
        <begin position="44"/>
        <end position="115"/>
    </location>
</feature>
<name>A0A967EV53_9PROT</name>
<organism evidence="3 4">
    <name type="scientific">Pelagibius litoralis</name>
    <dbReference type="NCBI Taxonomy" id="374515"/>
    <lineage>
        <taxon>Bacteria</taxon>
        <taxon>Pseudomonadati</taxon>
        <taxon>Pseudomonadota</taxon>
        <taxon>Alphaproteobacteria</taxon>
        <taxon>Rhodospirillales</taxon>
        <taxon>Rhodovibrionaceae</taxon>
        <taxon>Pelagibius</taxon>
    </lineage>
</organism>
<feature type="transmembrane region" description="Helical" evidence="1">
    <location>
        <begin position="7"/>
        <end position="29"/>
    </location>
</feature>
<evidence type="ECO:0000256" key="1">
    <source>
        <dbReference type="SAM" id="Phobius"/>
    </source>
</evidence>
<proteinExistence type="predicted"/>
<keyword evidence="1" id="KW-0472">Membrane</keyword>
<dbReference type="PANTHER" id="PTHR36698">
    <property type="entry name" value="BLL5892 PROTEIN"/>
    <property type="match status" value="1"/>
</dbReference>
<dbReference type="RefSeq" id="WP_167222492.1">
    <property type="nucleotide sequence ID" value="NZ_JAAQPH010000004.1"/>
</dbReference>
<accession>A0A967EV53</accession>
<comment type="caution">
    <text evidence="3">The sequence shown here is derived from an EMBL/GenBank/DDBJ whole genome shotgun (WGS) entry which is preliminary data.</text>
</comment>
<dbReference type="Gene3D" id="1.10.287.950">
    <property type="entry name" value="Methyl-accepting chemotaxis protein"/>
    <property type="match status" value="1"/>
</dbReference>
<keyword evidence="4" id="KW-1185">Reference proteome</keyword>